<keyword evidence="10" id="KW-0805">Transcription regulation</keyword>
<evidence type="ECO:0000256" key="5">
    <source>
        <dbReference type="ARBA" id="ARBA00022741"/>
    </source>
</evidence>
<comment type="function">
    <text evidence="15">Catalytic component of the SWR1 complex which mediates the ATP-dependent exchange of histone H2A for the H2A variant HZT1 leading to transcriptional regulation of selected genes by chromatin remodeling.</text>
</comment>
<evidence type="ECO:0000256" key="4">
    <source>
        <dbReference type="ARBA" id="ARBA00012551"/>
    </source>
</evidence>
<reference evidence="24" key="1">
    <citation type="submission" date="2018-06" db="EMBL/GenBank/DDBJ databases">
        <authorList>
            <person name="Guldener U."/>
        </authorList>
    </citation>
    <scope>NUCLEOTIDE SEQUENCE [LARGE SCALE GENOMIC DNA]</scope>
    <source>
        <strain evidence="24">UTAD17</strain>
    </source>
</reference>
<dbReference type="InterPro" id="IPR027417">
    <property type="entry name" value="P-loop_NTPase"/>
</dbReference>
<evidence type="ECO:0000256" key="3">
    <source>
        <dbReference type="ARBA" id="ARBA00011826"/>
    </source>
</evidence>
<comment type="subunit">
    <text evidence="3">Component of the SWR1 chromatin-remodeling complex.</text>
</comment>
<feature type="region of interest" description="Disordered" evidence="19">
    <location>
        <begin position="1"/>
        <end position="20"/>
    </location>
</feature>
<dbReference type="Pfam" id="PF00271">
    <property type="entry name" value="Helicase_C"/>
    <property type="match status" value="1"/>
</dbReference>
<keyword evidence="24" id="KW-1185">Reference proteome</keyword>
<keyword evidence="7 23" id="KW-0347">Helicase</keyword>
<feature type="region of interest" description="Disordered" evidence="19">
    <location>
        <begin position="1544"/>
        <end position="1573"/>
    </location>
</feature>
<dbReference type="GO" id="GO:0003677">
    <property type="term" value="F:DNA binding"/>
    <property type="evidence" value="ECO:0007669"/>
    <property type="project" value="UniProtKB-KW"/>
</dbReference>
<keyword evidence="5" id="KW-0547">Nucleotide-binding</keyword>
<dbReference type="FunFam" id="3.40.50.300:FF:000655">
    <property type="entry name" value="Protein PHOTOPERIOD-INDEPENDENT EARLY FLOWERING 1"/>
    <property type="match status" value="1"/>
</dbReference>
<evidence type="ECO:0000256" key="19">
    <source>
        <dbReference type="SAM" id="MobiDB-lite"/>
    </source>
</evidence>
<evidence type="ECO:0000256" key="10">
    <source>
        <dbReference type="ARBA" id="ARBA00023015"/>
    </source>
</evidence>
<dbReference type="EMBL" id="UFAJ01000134">
    <property type="protein sequence ID" value="SSD59391.1"/>
    <property type="molecule type" value="Genomic_DNA"/>
</dbReference>
<feature type="compositionally biased region" description="Low complexity" evidence="19">
    <location>
        <begin position="252"/>
        <end position="266"/>
    </location>
</feature>
<dbReference type="InterPro" id="IPR001650">
    <property type="entry name" value="Helicase_C-like"/>
</dbReference>
<dbReference type="FunFam" id="3.40.50.10810:FF:000005">
    <property type="entry name" value="Photoperiod-independent early flowering 1"/>
    <property type="match status" value="1"/>
</dbReference>
<dbReference type="PROSITE" id="PS51194">
    <property type="entry name" value="HELICASE_CTER"/>
    <property type="match status" value="1"/>
</dbReference>
<evidence type="ECO:0000256" key="17">
    <source>
        <dbReference type="ARBA" id="ARBA00047995"/>
    </source>
</evidence>
<dbReference type="CDD" id="cd18793">
    <property type="entry name" value="SF2_C_SNF"/>
    <property type="match status" value="1"/>
</dbReference>
<protein>
    <recommendedName>
        <fullName evidence="16">Helicase SWR1</fullName>
        <ecNumber evidence="4">3.6.4.12</ecNumber>
    </recommendedName>
    <alternativeName>
        <fullName evidence="18">Helicase swr1</fullName>
    </alternativeName>
</protein>
<dbReference type="InterPro" id="IPR014012">
    <property type="entry name" value="HSA_dom"/>
</dbReference>
<feature type="region of interest" description="Disordered" evidence="19">
    <location>
        <begin position="517"/>
        <end position="553"/>
    </location>
</feature>
<name>A0A376B404_9ASCO</name>
<dbReference type="PANTHER" id="PTHR45685">
    <property type="entry name" value="HELICASE SRCAP-RELATED"/>
    <property type="match status" value="1"/>
</dbReference>
<feature type="compositionally biased region" description="Low complexity" evidence="19">
    <location>
        <begin position="646"/>
        <end position="668"/>
    </location>
</feature>
<evidence type="ECO:0000256" key="15">
    <source>
        <dbReference type="ARBA" id="ARBA00037570"/>
    </source>
</evidence>
<dbReference type="Pfam" id="PF07529">
    <property type="entry name" value="HSA"/>
    <property type="match status" value="1"/>
</dbReference>
<keyword evidence="12" id="KW-0010">Activator</keyword>
<dbReference type="SMART" id="SM00490">
    <property type="entry name" value="HELICc"/>
    <property type="match status" value="1"/>
</dbReference>
<evidence type="ECO:0000256" key="13">
    <source>
        <dbReference type="ARBA" id="ARBA00023163"/>
    </source>
</evidence>
<feature type="domain" description="HSA" evidence="22">
    <location>
        <begin position="382"/>
        <end position="454"/>
    </location>
</feature>
<evidence type="ECO:0000256" key="18">
    <source>
        <dbReference type="ARBA" id="ARBA00074297"/>
    </source>
</evidence>
<dbReference type="PROSITE" id="PS51204">
    <property type="entry name" value="HSA"/>
    <property type="match status" value="1"/>
</dbReference>
<dbReference type="SMART" id="SM00487">
    <property type="entry name" value="DEXDc"/>
    <property type="match status" value="1"/>
</dbReference>
<dbReference type="InterPro" id="IPR038718">
    <property type="entry name" value="SNF2-like_sf"/>
</dbReference>
<dbReference type="GO" id="GO:0005524">
    <property type="term" value="F:ATP binding"/>
    <property type="evidence" value="ECO:0007669"/>
    <property type="project" value="UniProtKB-KW"/>
</dbReference>
<dbReference type="Gene3D" id="3.40.50.10810">
    <property type="entry name" value="Tandem AAA-ATPase domain"/>
    <property type="match status" value="1"/>
</dbReference>
<evidence type="ECO:0000313" key="24">
    <source>
        <dbReference type="Proteomes" id="UP000262825"/>
    </source>
</evidence>
<dbReference type="InterPro" id="IPR049730">
    <property type="entry name" value="SNF2/RAD54-like_C"/>
</dbReference>
<evidence type="ECO:0000256" key="11">
    <source>
        <dbReference type="ARBA" id="ARBA00023125"/>
    </source>
</evidence>
<evidence type="ECO:0000256" key="12">
    <source>
        <dbReference type="ARBA" id="ARBA00023159"/>
    </source>
</evidence>
<keyword evidence="9" id="KW-0156">Chromatin regulator</keyword>
<keyword evidence="8" id="KW-0067">ATP-binding</keyword>
<feature type="compositionally biased region" description="Basic and acidic residues" evidence="19">
    <location>
        <begin position="183"/>
        <end position="211"/>
    </location>
</feature>
<comment type="catalytic activity">
    <reaction evidence="17">
        <text>ATP + H2O = ADP + phosphate + H(+)</text>
        <dbReference type="Rhea" id="RHEA:13065"/>
        <dbReference type="ChEBI" id="CHEBI:15377"/>
        <dbReference type="ChEBI" id="CHEBI:15378"/>
        <dbReference type="ChEBI" id="CHEBI:30616"/>
        <dbReference type="ChEBI" id="CHEBI:43474"/>
        <dbReference type="ChEBI" id="CHEBI:456216"/>
        <dbReference type="EC" id="3.6.4.12"/>
    </reaction>
</comment>
<evidence type="ECO:0000256" key="16">
    <source>
        <dbReference type="ARBA" id="ARBA00040599"/>
    </source>
</evidence>
<dbReference type="InterPro" id="IPR014001">
    <property type="entry name" value="Helicase_ATP-bd"/>
</dbReference>
<feature type="compositionally biased region" description="Acidic residues" evidence="19">
    <location>
        <begin position="669"/>
        <end position="679"/>
    </location>
</feature>
<dbReference type="EC" id="3.6.4.12" evidence="4"/>
<dbReference type="OrthoDB" id="372624at2759"/>
<keyword evidence="6" id="KW-0378">Hydrolase</keyword>
<evidence type="ECO:0000259" key="22">
    <source>
        <dbReference type="PROSITE" id="PS51204"/>
    </source>
</evidence>
<dbReference type="Proteomes" id="UP000262825">
    <property type="component" value="Unassembled WGS sequence"/>
</dbReference>
<dbReference type="SUPFAM" id="SSF52540">
    <property type="entry name" value="P-loop containing nucleoside triphosphate hydrolases"/>
    <property type="match status" value="2"/>
</dbReference>
<comment type="subcellular location">
    <subcellularLocation>
        <location evidence="1">Nucleus</location>
    </subcellularLocation>
</comment>
<evidence type="ECO:0000256" key="1">
    <source>
        <dbReference type="ARBA" id="ARBA00004123"/>
    </source>
</evidence>
<feature type="domain" description="Helicase C-terminal" evidence="21">
    <location>
        <begin position="1318"/>
        <end position="1468"/>
    </location>
</feature>
<feature type="region of interest" description="Disordered" evidence="19">
    <location>
        <begin position="247"/>
        <end position="272"/>
    </location>
</feature>
<keyword evidence="13" id="KW-0804">Transcription</keyword>
<feature type="compositionally biased region" description="Basic residues" evidence="19">
    <location>
        <begin position="212"/>
        <end position="224"/>
    </location>
</feature>
<dbReference type="GO" id="GO:0042393">
    <property type="term" value="F:histone binding"/>
    <property type="evidence" value="ECO:0007669"/>
    <property type="project" value="TreeGrafter"/>
</dbReference>
<evidence type="ECO:0000259" key="20">
    <source>
        <dbReference type="PROSITE" id="PS51192"/>
    </source>
</evidence>
<dbReference type="Gene3D" id="3.40.50.300">
    <property type="entry name" value="P-loop containing nucleotide triphosphate hydrolases"/>
    <property type="match status" value="1"/>
</dbReference>
<evidence type="ECO:0000256" key="2">
    <source>
        <dbReference type="ARBA" id="ARBA00009220"/>
    </source>
</evidence>
<dbReference type="GO" id="GO:0016887">
    <property type="term" value="F:ATP hydrolysis activity"/>
    <property type="evidence" value="ECO:0007669"/>
    <property type="project" value="TreeGrafter"/>
</dbReference>
<evidence type="ECO:0000313" key="23">
    <source>
        <dbReference type="EMBL" id="SSD59391.1"/>
    </source>
</evidence>
<dbReference type="CDD" id="cd18003">
    <property type="entry name" value="DEXQc_SRCAP"/>
    <property type="match status" value="1"/>
</dbReference>
<sequence length="1601" mass="184179">MTNSNTHNNSPILNNINSDSSTNDKKNDIDLLADLKFQYEVLTNELFHLYNFTNIDEFDPLFREKRESLVFSDFLKEHGLNLESTDKDATNTNHNITGPDNLISDNNDLPASRRIRSRRRRGRRIDGGETKATDTLTATKYNSDGITSNINNTLDELVNAKYGHLRKILDETYKNTILNTDSLKNEEPKENNRINDRANNKRSNTLEDNKIKYQHRNPLKKQKKSNMLSEPYLMLNVNDEKQKVEDPFYFTPSSSSSSPSPSPSSSESQDEKYNSSKLKFKFYVNLPKPTVTNPENVTKPKFNNLSAYLTSFRSLDEDVDEQEYENFISKQKKVFQDIRKGVEKGVLEVNLENQLLKEITLKDVNSSQNTISNNILRKPEPITFIYKQQNQFPIQDHLMNQGIKLSKIFHNSTRARIARAKKVSQMVEQHFKHISGAEERMKKQHEKNIRALARTAAQAVRKRWSLAEKAYRVLKKDEEEELKKIQGKKHLSEMLEKSTKLLGAQLNKKSLELSDDDLSLSSDFSTNDDKKLSSVDDMNIDTTSDEDREGAGSQYLTGTIKDANVSLDENRERKGEYDDSKLSVEQLKEKYAKLDEVNILQDTDISIGPQPLVNENSVNIGALVSKSAKEEINYNASQSDVDSESDSITTEYSSSSSSSSSSSASSSSEGEEEEEEEENIQGKPKTQLGLLLNNNELEIEEKDTSFDADYEEGNVTSNYSDEKGDFIENKEEYEGEQLKVVDVPVPPLLKGTLRSYQKQGLNWLASLYNNNTNGILADEMGLGKTIQTISLLCWLACEKQNWGPHLIVVPTSVLLNWEMEFKRFAPGFKVLAYYGSPQERKRKRKGWNNPNSFHVCITSYQLVVTDQHSFKRKTWQYMILDEAHNIKNFRSTRWQALLNFNTERRLLLTGTPLQNNLAELWSLLYFLMPKTIMTDGTVKGFADLEAFQNWFGNPVNKIMELGTKNNDSGDKYNLLNSTDEETQKTVDKLHQVLRPYLLRRLKADVEKQMPAKYEHIIYCKLSKRQRYLYDDFMARAQTKETLASGNFMSIINCLMQLRKVCNHPDLFEVRPVVTSFAISKSIYHDYLYLANKMIISDSNNKLDLNFLNLKFLDINNEQKNTSLKYAEISKLSVLDSFVKEVAKLRKEADRDNSMTTMFDFQDIEEYYKRYNRLQIVSEINKLQLLNYINQHRCKQGKPKFGLNLIKLLKVPSSSSVLSTKLVKSYDDFILKEKGIIKKFAFLTPKIVVLENKEIFMGIDPISVYLKGYEKKIIRDQLLLNDNVNKNPVVAFNHFVQTKLSIEFPDKSLLQYDCGKLQKLTTLLADLKKNGHRVLIFTQMTKVLDILEQFLNYHGYLYLRLDGATKIEDRQILTERFNNDSKITVFILSSRSGGLGINLTGADTVIFYDSDWNPAMDKQCQDRCHRIGQTRDVHIYRFVSEHTIESNILDKANQKRRLDNVVIQQGDFTTDYFSKLTVKDLLGSEAPVELKDDRLLIEDSSENKKINISNVNDSGNENVKKSGNFSKLLSQVEDEDDARAAKMALQEEENVDTEDFKEYSVDNNSGKIDDIKGDNYDEDEYEGTKHVEEYMIKFIANGYYYD</sequence>
<dbReference type="PROSITE" id="PS51192">
    <property type="entry name" value="HELICASE_ATP_BIND_1"/>
    <property type="match status" value="1"/>
</dbReference>
<dbReference type="VEuPathDB" id="FungiDB:SCODWIG_01152"/>
<dbReference type="InterPro" id="IPR000330">
    <property type="entry name" value="SNF2_N"/>
</dbReference>
<dbReference type="GO" id="GO:0000812">
    <property type="term" value="C:Swr1 complex"/>
    <property type="evidence" value="ECO:0007669"/>
    <property type="project" value="TreeGrafter"/>
</dbReference>
<organism evidence="23 24">
    <name type="scientific">Saccharomycodes ludwigii</name>
    <dbReference type="NCBI Taxonomy" id="36035"/>
    <lineage>
        <taxon>Eukaryota</taxon>
        <taxon>Fungi</taxon>
        <taxon>Dikarya</taxon>
        <taxon>Ascomycota</taxon>
        <taxon>Saccharomycotina</taxon>
        <taxon>Saccharomycetes</taxon>
        <taxon>Saccharomycodales</taxon>
        <taxon>Saccharomycodaceae</taxon>
        <taxon>Saccharomycodes</taxon>
    </lineage>
</organism>
<dbReference type="Pfam" id="PF00176">
    <property type="entry name" value="SNF2-rel_dom"/>
    <property type="match status" value="1"/>
</dbReference>
<dbReference type="Gene3D" id="1.20.120.850">
    <property type="entry name" value="SWI2/SNF2 ATPases, N-terminal domain"/>
    <property type="match status" value="1"/>
</dbReference>
<dbReference type="GO" id="GO:0003678">
    <property type="term" value="F:DNA helicase activity"/>
    <property type="evidence" value="ECO:0007669"/>
    <property type="project" value="UniProtKB-EC"/>
</dbReference>
<evidence type="ECO:0000256" key="9">
    <source>
        <dbReference type="ARBA" id="ARBA00022853"/>
    </source>
</evidence>
<gene>
    <name evidence="23" type="ORF">SCODWIG_01152</name>
</gene>
<evidence type="ECO:0000256" key="14">
    <source>
        <dbReference type="ARBA" id="ARBA00023242"/>
    </source>
</evidence>
<keyword evidence="11" id="KW-0238">DNA-binding</keyword>
<comment type="similarity">
    <text evidence="2">Belongs to the SNF2/RAD54 helicase family. SWR1 subfamily.</text>
</comment>
<feature type="region of interest" description="Disordered" evidence="19">
    <location>
        <begin position="180"/>
        <end position="227"/>
    </location>
</feature>
<dbReference type="InterPro" id="IPR050520">
    <property type="entry name" value="INO80/SWR1_helicase"/>
</dbReference>
<keyword evidence="14" id="KW-0539">Nucleus</keyword>
<evidence type="ECO:0000256" key="7">
    <source>
        <dbReference type="ARBA" id="ARBA00022806"/>
    </source>
</evidence>
<dbReference type="SMART" id="SM00573">
    <property type="entry name" value="HSA"/>
    <property type="match status" value="1"/>
</dbReference>
<feature type="region of interest" description="Disordered" evidence="19">
    <location>
        <begin position="85"/>
        <end position="108"/>
    </location>
</feature>
<evidence type="ECO:0000256" key="6">
    <source>
        <dbReference type="ARBA" id="ARBA00022801"/>
    </source>
</evidence>
<dbReference type="PANTHER" id="PTHR45685:SF1">
    <property type="entry name" value="HELICASE SRCAP"/>
    <property type="match status" value="1"/>
</dbReference>
<evidence type="ECO:0000256" key="8">
    <source>
        <dbReference type="ARBA" id="ARBA00022840"/>
    </source>
</evidence>
<dbReference type="GO" id="GO:0006338">
    <property type="term" value="P:chromatin remodeling"/>
    <property type="evidence" value="ECO:0007669"/>
    <property type="project" value="UniProtKB-ARBA"/>
</dbReference>
<feature type="region of interest" description="Disordered" evidence="19">
    <location>
        <begin position="635"/>
        <end position="689"/>
    </location>
</feature>
<proteinExistence type="inferred from homology"/>
<feature type="compositionally biased region" description="Polar residues" evidence="19">
    <location>
        <begin position="90"/>
        <end position="108"/>
    </location>
</feature>
<accession>A0A376B404</accession>
<evidence type="ECO:0000259" key="21">
    <source>
        <dbReference type="PROSITE" id="PS51194"/>
    </source>
</evidence>
<feature type="domain" description="Helicase ATP-binding" evidence="20">
    <location>
        <begin position="765"/>
        <end position="930"/>
    </location>
</feature>